<feature type="non-terminal residue" evidence="1">
    <location>
        <position position="396"/>
    </location>
</feature>
<keyword evidence="2" id="KW-1185">Reference proteome</keyword>
<proteinExistence type="predicted"/>
<dbReference type="Proteomes" id="UP001057375">
    <property type="component" value="Unassembled WGS sequence"/>
</dbReference>
<sequence>MEFNYRLKTAQRKLKPIYLELQASTKVELPSSEVSLPHEGEKVKVQVSAPDFLSKYLEKSSSISEPSSLNDILLADTLAQLTSSTGLGQPLDISLPPDIETIERTERMKPKIKKPVEKSSFGNPEMFDERLFNAVAHVVDEKIAAETKPEKPTKKPSLLQSQRVSMQVIERPLSWTRKLIEEAFDLRLECLSKEITHVKPTIEPFDQFVFRFLTKKFGLPSLVEKTASELVKAISIYQDVCPLVELFKSFLKGDTYGHEDLVFLLYLRKELAKCTLSMRVALSDDDAHLKKPSSFRRYKTIKYIELPRHFPILSRVFHQYSVKDVLHNLLEAPIWTKAKRMGLSGTKVRSSGSMSSPGTMASFFFAPFSRTSSSAQCSISTTASTSGSVPGVLPPS</sequence>
<comment type="caution">
    <text evidence="1">The sequence shown here is derived from an EMBL/GenBank/DDBJ whole genome shotgun (WGS) entry which is preliminary data.</text>
</comment>
<evidence type="ECO:0000313" key="2">
    <source>
        <dbReference type="Proteomes" id="UP001057375"/>
    </source>
</evidence>
<protein>
    <submittedName>
        <fullName evidence="1">Uncharacterized protein</fullName>
    </submittedName>
</protein>
<gene>
    <name evidence="1" type="ORF">ADUPG1_007406</name>
</gene>
<evidence type="ECO:0000313" key="1">
    <source>
        <dbReference type="EMBL" id="GKT33530.1"/>
    </source>
</evidence>
<accession>A0ABQ5KLZ9</accession>
<reference evidence="1" key="1">
    <citation type="submission" date="2022-03" db="EMBL/GenBank/DDBJ databases">
        <title>Draft genome sequence of Aduncisulcus paluster, a free-living microaerophilic Fornicata.</title>
        <authorList>
            <person name="Yuyama I."/>
            <person name="Kume K."/>
            <person name="Tamura T."/>
            <person name="Inagaki Y."/>
            <person name="Hashimoto T."/>
        </authorList>
    </citation>
    <scope>NUCLEOTIDE SEQUENCE</scope>
    <source>
        <strain evidence="1">NY0171</strain>
    </source>
</reference>
<dbReference type="EMBL" id="BQXS01010302">
    <property type="protein sequence ID" value="GKT33530.1"/>
    <property type="molecule type" value="Genomic_DNA"/>
</dbReference>
<name>A0ABQ5KLZ9_9EUKA</name>
<organism evidence="1 2">
    <name type="scientific">Aduncisulcus paluster</name>
    <dbReference type="NCBI Taxonomy" id="2918883"/>
    <lineage>
        <taxon>Eukaryota</taxon>
        <taxon>Metamonada</taxon>
        <taxon>Carpediemonas-like organisms</taxon>
        <taxon>Aduncisulcus</taxon>
    </lineage>
</organism>